<dbReference type="AlphaFoldDB" id="A0ABD6EY14"/>
<dbReference type="Proteomes" id="UP001608902">
    <property type="component" value="Unassembled WGS sequence"/>
</dbReference>
<comment type="caution">
    <text evidence="1">The sequence shown here is derived from an EMBL/GenBank/DDBJ whole genome shotgun (WGS) entry which is preliminary data.</text>
</comment>
<proteinExistence type="predicted"/>
<keyword evidence="2" id="KW-1185">Reference proteome</keyword>
<protein>
    <recommendedName>
        <fullName evidence="3">Yippee domain-containing protein</fullName>
    </recommendedName>
</protein>
<name>A0ABD6EY14_9BILA</name>
<dbReference type="EMBL" id="JBGFUD010022057">
    <property type="protein sequence ID" value="MFH4984845.1"/>
    <property type="molecule type" value="Genomic_DNA"/>
</dbReference>
<reference evidence="1 2" key="1">
    <citation type="submission" date="2024-08" db="EMBL/GenBank/DDBJ databases">
        <title>Gnathostoma spinigerum genome.</title>
        <authorList>
            <person name="Gonzalez-Bertolin B."/>
            <person name="Monzon S."/>
            <person name="Zaballos A."/>
            <person name="Jimenez P."/>
            <person name="Dekumyoy P."/>
            <person name="Varona S."/>
            <person name="Cuesta I."/>
            <person name="Sumanam S."/>
            <person name="Adisakwattana P."/>
            <person name="Gasser R.B."/>
            <person name="Hernandez-Gonzalez A."/>
            <person name="Young N.D."/>
            <person name="Perteguer M.J."/>
        </authorList>
    </citation>
    <scope>NUCLEOTIDE SEQUENCE [LARGE SCALE GENOMIC DNA]</scope>
    <source>
        <strain evidence="1">AL3</strain>
        <tissue evidence="1">Liver</tissue>
    </source>
</reference>
<organism evidence="1 2">
    <name type="scientific">Gnathostoma spinigerum</name>
    <dbReference type="NCBI Taxonomy" id="75299"/>
    <lineage>
        <taxon>Eukaryota</taxon>
        <taxon>Metazoa</taxon>
        <taxon>Ecdysozoa</taxon>
        <taxon>Nematoda</taxon>
        <taxon>Chromadorea</taxon>
        <taxon>Rhabditida</taxon>
        <taxon>Spirurina</taxon>
        <taxon>Gnathostomatomorpha</taxon>
        <taxon>Gnathostomatoidea</taxon>
        <taxon>Gnathostomatidae</taxon>
        <taxon>Gnathostoma</taxon>
    </lineage>
</organism>
<gene>
    <name evidence="1" type="ORF">AB6A40_011554</name>
</gene>
<accession>A0ABD6EY14</accession>
<evidence type="ECO:0008006" key="3">
    <source>
        <dbReference type="Google" id="ProtNLM"/>
    </source>
</evidence>
<evidence type="ECO:0000313" key="2">
    <source>
        <dbReference type="Proteomes" id="UP001608902"/>
    </source>
</evidence>
<sequence length="105" mass="11952">MDNEHNDPNHGSQRKFLKANICGNDKNTIFFKSIKCPGRTYMFQFVSTATSLKIRGKTAKVSCSGSQVFRIFECIKCRRYVSSMIRVGYLPAEAATFRKFVLVTI</sequence>
<evidence type="ECO:0000313" key="1">
    <source>
        <dbReference type="EMBL" id="MFH4984845.1"/>
    </source>
</evidence>